<accession>A0A093H3D6</accession>
<organism evidence="2 3">
    <name type="scientific">Gavia stellata</name>
    <name type="common">Red-throated diver</name>
    <name type="synonym">Colymbus stellatus</name>
    <dbReference type="NCBI Taxonomy" id="37040"/>
    <lineage>
        <taxon>Eukaryota</taxon>
        <taxon>Metazoa</taxon>
        <taxon>Chordata</taxon>
        <taxon>Craniata</taxon>
        <taxon>Vertebrata</taxon>
        <taxon>Euteleostomi</taxon>
        <taxon>Archelosauria</taxon>
        <taxon>Archosauria</taxon>
        <taxon>Dinosauria</taxon>
        <taxon>Saurischia</taxon>
        <taxon>Theropoda</taxon>
        <taxon>Coelurosauria</taxon>
        <taxon>Aves</taxon>
        <taxon>Neognathae</taxon>
        <taxon>Neoaves</taxon>
        <taxon>Aequornithes</taxon>
        <taxon>Gaviiformes</taxon>
        <taxon>Gaviidae</taxon>
        <taxon>Gavia</taxon>
    </lineage>
</organism>
<evidence type="ECO:0000313" key="3">
    <source>
        <dbReference type="Proteomes" id="UP000054313"/>
    </source>
</evidence>
<evidence type="ECO:0000313" key="2">
    <source>
        <dbReference type="EMBL" id="KFV49188.1"/>
    </source>
</evidence>
<evidence type="ECO:0000256" key="1">
    <source>
        <dbReference type="SAM" id="MobiDB-lite"/>
    </source>
</evidence>
<name>A0A093H3D6_GAVST</name>
<evidence type="ECO:0008006" key="4">
    <source>
        <dbReference type="Google" id="ProtNLM"/>
    </source>
</evidence>
<feature type="non-terminal residue" evidence="2">
    <location>
        <position position="107"/>
    </location>
</feature>
<feature type="region of interest" description="Disordered" evidence="1">
    <location>
        <begin position="1"/>
        <end position="34"/>
    </location>
</feature>
<keyword evidence="3" id="KW-1185">Reference proteome</keyword>
<feature type="non-terminal residue" evidence="2">
    <location>
        <position position="1"/>
    </location>
</feature>
<feature type="region of interest" description="Disordered" evidence="1">
    <location>
        <begin position="52"/>
        <end position="86"/>
    </location>
</feature>
<proteinExistence type="predicted"/>
<feature type="compositionally biased region" description="Polar residues" evidence="1">
    <location>
        <begin position="74"/>
        <end position="85"/>
    </location>
</feature>
<gene>
    <name evidence="2" type="ORF">N328_08044</name>
</gene>
<dbReference type="EMBL" id="KK617074">
    <property type="protein sequence ID" value="KFV49188.1"/>
    <property type="molecule type" value="Genomic_DNA"/>
</dbReference>
<protein>
    <recommendedName>
        <fullName evidence="4">Glutamine-rich protein 2</fullName>
    </recommendedName>
</protein>
<dbReference type="AlphaFoldDB" id="A0A093H3D6"/>
<reference evidence="2 3" key="1">
    <citation type="submission" date="2014-04" db="EMBL/GenBank/DDBJ databases">
        <title>Genome evolution of avian class.</title>
        <authorList>
            <person name="Zhang G."/>
            <person name="Li C."/>
        </authorList>
    </citation>
    <scope>NUCLEOTIDE SEQUENCE [LARGE SCALE GENOMIC DNA]</scope>
    <source>
        <strain evidence="2">BGI_N328</strain>
    </source>
</reference>
<dbReference type="Proteomes" id="UP000054313">
    <property type="component" value="Unassembled WGS sequence"/>
</dbReference>
<sequence length="107" mass="11021">IPPASPPGTRTREPLHPPCVTPRDSQYGPVAPSMGQGALGSSLYLPQSIPVGTSASQYGPVAPSASQYRPVPPSTDQGSLTSPLRPTQAIPVWTSAPQYGPLPPSIP</sequence>